<comment type="caution">
    <text evidence="1">The sequence shown here is derived from an EMBL/GenBank/DDBJ whole genome shotgun (WGS) entry which is preliminary data.</text>
</comment>
<evidence type="ECO:0000313" key="2">
    <source>
        <dbReference type="Proteomes" id="UP000189462"/>
    </source>
</evidence>
<name>A0A1V3N7M1_9GAMM</name>
<dbReference type="AlphaFoldDB" id="A0A1V3N7M1"/>
<proteinExistence type="predicted"/>
<organism evidence="1 2">
    <name type="scientific">Thioalkalivibrio denitrificans</name>
    <dbReference type="NCBI Taxonomy" id="108003"/>
    <lineage>
        <taxon>Bacteria</taxon>
        <taxon>Pseudomonadati</taxon>
        <taxon>Pseudomonadota</taxon>
        <taxon>Gammaproteobacteria</taxon>
        <taxon>Chromatiales</taxon>
        <taxon>Ectothiorhodospiraceae</taxon>
        <taxon>Thioalkalivibrio</taxon>
    </lineage>
</organism>
<dbReference type="STRING" id="108003.B1C78_16875"/>
<dbReference type="EMBL" id="MVBK01000143">
    <property type="protein sequence ID" value="OOG21005.1"/>
    <property type="molecule type" value="Genomic_DNA"/>
</dbReference>
<accession>A0A1V3N7M1</accession>
<evidence type="ECO:0000313" key="1">
    <source>
        <dbReference type="EMBL" id="OOG21005.1"/>
    </source>
</evidence>
<dbReference type="SUPFAM" id="SSF56935">
    <property type="entry name" value="Porins"/>
    <property type="match status" value="1"/>
</dbReference>
<sequence length="397" mass="43654">MLLAGLASGLLTMVPKTAEAVPSFARQTGQACVACHTQPPRLNQFGREFKISGYRANMIPLLHGADIQENMPLSARVRGDIRHNFDGDNETHVSAPDPIRLYVAGRMTEYTGVYVQALGDEDDRTEMQLSLANEFGDWTLGIAGGNVGFGRSDPYDTLSRGTGSQLSRNVVSTYDREDLRSGSLRNRGTGGMAYAYGNGMYFGVGAFDTSGDEEDLKDYAVRVAYEPQLGDGDAHIGAFWFQADKHDYRRRGDDSDATDRGRRMGVDASYQWDLGNGWKGDVLGVYLIGRQEVRGDVNAPAALGPDYNVDHSGWFVGATFHRGPWAFGLNYGQYEYEDDYSDRGTLVPGGTKVTSINPSVGWMFAPNARLGFDVEVLDNELSGYDDTRARMRFDIGF</sequence>
<keyword evidence="2" id="KW-1185">Reference proteome</keyword>
<reference evidence="1 2" key="1">
    <citation type="submission" date="2017-02" db="EMBL/GenBank/DDBJ databases">
        <title>Genomic diversity within the haloalkaliphilic genus Thioalkalivibrio.</title>
        <authorList>
            <person name="Ahn A.-C."/>
            <person name="Meier-Kolthoff J."/>
            <person name="Overmars L."/>
            <person name="Richter M."/>
            <person name="Woyke T."/>
            <person name="Sorokin D.Y."/>
            <person name="Muyzer G."/>
        </authorList>
    </citation>
    <scope>NUCLEOTIDE SEQUENCE [LARGE SCALE GENOMIC DNA]</scope>
    <source>
        <strain evidence="1 2">ALJD</strain>
    </source>
</reference>
<dbReference type="Proteomes" id="UP000189462">
    <property type="component" value="Unassembled WGS sequence"/>
</dbReference>
<protein>
    <recommendedName>
        <fullName evidence="3">Cytochrome C</fullName>
    </recommendedName>
</protein>
<gene>
    <name evidence="1" type="ORF">B1C78_16875</name>
</gene>
<evidence type="ECO:0008006" key="3">
    <source>
        <dbReference type="Google" id="ProtNLM"/>
    </source>
</evidence>